<proteinExistence type="predicted"/>
<accession>A0A135SK85</accession>
<comment type="caution">
    <text evidence="1">The sequence shown here is derived from an EMBL/GenBank/DDBJ whole genome shotgun (WGS) entry which is preliminary data.</text>
</comment>
<gene>
    <name evidence="1" type="ORF">CSAL01_12499</name>
</gene>
<evidence type="ECO:0000313" key="1">
    <source>
        <dbReference type="EMBL" id="KXH36334.1"/>
    </source>
</evidence>
<evidence type="ECO:0000313" key="2">
    <source>
        <dbReference type="Proteomes" id="UP000070121"/>
    </source>
</evidence>
<sequence length="144" mass="16316">MAKLLAARIGMQTRYAYHHPGDRMREQRNRFGGADIDAEAYADADAERACRKEPQERTTQRQEETPLIVDPLTFSPFVVRNGDILWRRRGSVCDRPLTWGLSSEDSGLRAACCVLTSPHLTVLRLVSTNDARKRVLRPLPLVTL</sequence>
<keyword evidence="2" id="KW-1185">Reference proteome</keyword>
<dbReference type="Proteomes" id="UP000070121">
    <property type="component" value="Unassembled WGS sequence"/>
</dbReference>
<dbReference type="EMBL" id="JFFI01002358">
    <property type="protein sequence ID" value="KXH36334.1"/>
    <property type="molecule type" value="Genomic_DNA"/>
</dbReference>
<name>A0A135SK85_9PEZI</name>
<dbReference type="OrthoDB" id="10582868at2759"/>
<reference evidence="1 2" key="1">
    <citation type="submission" date="2014-02" db="EMBL/GenBank/DDBJ databases">
        <title>The genome sequence of Colletotrichum salicis CBS 607.94.</title>
        <authorList>
            <person name="Baroncelli R."/>
            <person name="Thon M.R."/>
        </authorList>
    </citation>
    <scope>NUCLEOTIDE SEQUENCE [LARGE SCALE GENOMIC DNA]</scope>
    <source>
        <strain evidence="1 2">CBS 607.94</strain>
    </source>
</reference>
<protein>
    <submittedName>
        <fullName evidence="1">Uncharacterized protein</fullName>
    </submittedName>
</protein>
<organism evidence="1 2">
    <name type="scientific">Colletotrichum salicis</name>
    <dbReference type="NCBI Taxonomy" id="1209931"/>
    <lineage>
        <taxon>Eukaryota</taxon>
        <taxon>Fungi</taxon>
        <taxon>Dikarya</taxon>
        <taxon>Ascomycota</taxon>
        <taxon>Pezizomycotina</taxon>
        <taxon>Sordariomycetes</taxon>
        <taxon>Hypocreomycetidae</taxon>
        <taxon>Glomerellales</taxon>
        <taxon>Glomerellaceae</taxon>
        <taxon>Colletotrichum</taxon>
        <taxon>Colletotrichum acutatum species complex</taxon>
    </lineage>
</organism>
<dbReference type="AlphaFoldDB" id="A0A135SK85"/>